<gene>
    <name evidence="2" type="ORF">CIK84_07505</name>
    <name evidence="3" type="ORF">EXY26_11895</name>
</gene>
<dbReference type="EMBL" id="PNQX01000001">
    <property type="protein sequence ID" value="PMQ21387.1"/>
    <property type="molecule type" value="Genomic_DNA"/>
</dbReference>
<evidence type="ECO:0000256" key="1">
    <source>
        <dbReference type="SAM" id="Phobius"/>
    </source>
</evidence>
<evidence type="ECO:0000313" key="5">
    <source>
        <dbReference type="Proteomes" id="UP000297638"/>
    </source>
</evidence>
<accession>A0A2N7S5K5</accession>
<organism evidence="2 4">
    <name type="scientific">Glutamicibacter arilaitensis</name>
    <dbReference type="NCBI Taxonomy" id="256701"/>
    <lineage>
        <taxon>Bacteria</taxon>
        <taxon>Bacillati</taxon>
        <taxon>Actinomycetota</taxon>
        <taxon>Actinomycetes</taxon>
        <taxon>Micrococcales</taxon>
        <taxon>Micrococcaceae</taxon>
        <taxon>Glutamicibacter</taxon>
    </lineage>
</organism>
<comment type="caution">
    <text evidence="2">The sequence shown here is derived from an EMBL/GenBank/DDBJ whole genome shotgun (WGS) entry which is preliminary data.</text>
</comment>
<dbReference type="EMBL" id="SPDS01000001">
    <property type="protein sequence ID" value="TFH57629.1"/>
    <property type="molecule type" value="Genomic_DNA"/>
</dbReference>
<keyword evidence="1" id="KW-0812">Transmembrane</keyword>
<name>A0A2N7S5K5_9MICC</name>
<reference evidence="3 5" key="2">
    <citation type="submission" date="2019-03" db="EMBL/GenBank/DDBJ databases">
        <title>Glutamicibacter sp. LJH19 genome.</title>
        <authorList>
            <person name="Sinai Borker S."/>
            <person name="Kumar R."/>
        </authorList>
    </citation>
    <scope>NUCLEOTIDE SEQUENCE [LARGE SCALE GENOMIC DNA]</scope>
    <source>
        <strain evidence="3 5">LJH19</strain>
    </source>
</reference>
<feature type="transmembrane region" description="Helical" evidence="1">
    <location>
        <begin position="111"/>
        <end position="128"/>
    </location>
</feature>
<evidence type="ECO:0000313" key="3">
    <source>
        <dbReference type="EMBL" id="TFH57629.1"/>
    </source>
</evidence>
<evidence type="ECO:0000313" key="2">
    <source>
        <dbReference type="EMBL" id="PMQ21387.1"/>
    </source>
</evidence>
<evidence type="ECO:0000313" key="4">
    <source>
        <dbReference type="Proteomes" id="UP000235739"/>
    </source>
</evidence>
<dbReference type="Proteomes" id="UP000297638">
    <property type="component" value="Unassembled WGS sequence"/>
</dbReference>
<dbReference type="Proteomes" id="UP000235739">
    <property type="component" value="Unassembled WGS sequence"/>
</dbReference>
<protein>
    <submittedName>
        <fullName evidence="2">Uncharacterized protein</fullName>
    </submittedName>
</protein>
<reference evidence="2 4" key="1">
    <citation type="journal article" date="2017" name="Elife">
        <title>Extensive horizontal gene transfer in cheese-associated bacteria.</title>
        <authorList>
            <person name="Bonham K.S."/>
            <person name="Wolfe B.E."/>
            <person name="Dutton R.J."/>
        </authorList>
    </citation>
    <scope>NUCLEOTIDE SEQUENCE [LARGE SCALE GENOMIC DNA]</scope>
    <source>
        <strain evidence="2 4">JB182</strain>
    </source>
</reference>
<dbReference type="RefSeq" id="WP_102597973.1">
    <property type="nucleotide sequence ID" value="NZ_JBQDIL010000002.1"/>
</dbReference>
<sequence length="144" mass="15539">MNPEDAQPSGRKDPQWDELVENFRQLDSNTPREPSAAERAAQLEKLFNTGPGAMRGPRDYVAEDTPEEFVPQEPAALGSGDPMLNLAWVGAAGGPLGLLLCVLFFRSAPGFIYFGLAIVALLGIAYLLKRLPTERDPGDDGAQV</sequence>
<keyword evidence="1" id="KW-1133">Transmembrane helix</keyword>
<keyword evidence="1" id="KW-0472">Membrane</keyword>
<dbReference type="AlphaFoldDB" id="A0A2N7S5K5"/>
<feature type="transmembrane region" description="Helical" evidence="1">
    <location>
        <begin position="86"/>
        <end position="105"/>
    </location>
</feature>
<proteinExistence type="predicted"/>